<proteinExistence type="predicted"/>
<name>A0A6L5H0X6_STRAG</name>
<protein>
    <submittedName>
        <fullName evidence="1">Uncharacterized protein</fullName>
    </submittedName>
</protein>
<dbReference type="EMBL" id="QHGZ01000052">
    <property type="protein sequence ID" value="RDY90157.1"/>
    <property type="molecule type" value="Genomic_DNA"/>
</dbReference>
<comment type="caution">
    <text evidence="1">The sequence shown here is derived from an EMBL/GenBank/DDBJ whole genome shotgun (WGS) entry which is preliminary data.</text>
</comment>
<accession>A0A6L5H0X6</accession>
<gene>
    <name evidence="1" type="ORF">C4618_01775</name>
</gene>
<sequence length="62" mass="6932">MTKCTSCQKGDWGFPQKVKRQQSNCGISANRLVALFILACVRTRANLAREQAYWTLGKLSSP</sequence>
<evidence type="ECO:0000313" key="1">
    <source>
        <dbReference type="EMBL" id="RDY90157.1"/>
    </source>
</evidence>
<dbReference type="Proteomes" id="UP000256718">
    <property type="component" value="Unassembled WGS sequence"/>
</dbReference>
<evidence type="ECO:0000313" key="2">
    <source>
        <dbReference type="Proteomes" id="UP000256718"/>
    </source>
</evidence>
<reference evidence="1 2" key="1">
    <citation type="journal article" date="2018" name="Emerg. Microbes Infect.">
        <title>Phenotypic and molecular analysis of nontypeable Group B streptococci: identification of cps2a and hybrid cps2a/cps5 Group B streptococcal capsule gene clusters.</title>
        <authorList>
            <person name="Alhhazmi A."/>
            <person name="Tyrrell G.J."/>
        </authorList>
    </citation>
    <scope>NUCLEOTIDE SEQUENCE [LARGE SCALE GENOMIC DNA]</scope>
    <source>
        <strain evidence="1 2">PLGBS17</strain>
    </source>
</reference>
<dbReference type="AlphaFoldDB" id="A0A6L5H0X6"/>
<organism evidence="1 2">
    <name type="scientific">Streptococcus agalactiae</name>
    <dbReference type="NCBI Taxonomy" id="1311"/>
    <lineage>
        <taxon>Bacteria</taxon>
        <taxon>Bacillati</taxon>
        <taxon>Bacillota</taxon>
        <taxon>Bacilli</taxon>
        <taxon>Lactobacillales</taxon>
        <taxon>Streptococcaceae</taxon>
        <taxon>Streptococcus</taxon>
    </lineage>
</organism>
<dbReference type="RefSeq" id="WP_000158830.1">
    <property type="nucleotide sequence ID" value="NZ_CDCO01000056.1"/>
</dbReference>